<protein>
    <recommendedName>
        <fullName evidence="1">UDENN domain-containing protein</fullName>
    </recommendedName>
</protein>
<organism evidence="2 3">
    <name type="scientific">Steinernema carpocapsae</name>
    <name type="common">Entomopathogenic nematode</name>
    <dbReference type="NCBI Taxonomy" id="34508"/>
    <lineage>
        <taxon>Eukaryota</taxon>
        <taxon>Metazoa</taxon>
        <taxon>Ecdysozoa</taxon>
        <taxon>Nematoda</taxon>
        <taxon>Chromadorea</taxon>
        <taxon>Rhabditida</taxon>
        <taxon>Tylenchina</taxon>
        <taxon>Panagrolaimomorpha</taxon>
        <taxon>Strongyloidoidea</taxon>
        <taxon>Steinernematidae</taxon>
        <taxon>Steinernema</taxon>
    </lineage>
</organism>
<dbReference type="Gene3D" id="3.40.50.11500">
    <property type="match status" value="1"/>
</dbReference>
<evidence type="ECO:0000313" key="3">
    <source>
        <dbReference type="Proteomes" id="UP000298663"/>
    </source>
</evidence>
<reference evidence="2 3" key="1">
    <citation type="journal article" date="2015" name="Genome Biol.">
        <title>Comparative genomics of Steinernema reveals deeply conserved gene regulatory networks.</title>
        <authorList>
            <person name="Dillman A.R."/>
            <person name="Macchietto M."/>
            <person name="Porter C.F."/>
            <person name="Rogers A."/>
            <person name="Williams B."/>
            <person name="Antoshechkin I."/>
            <person name="Lee M.M."/>
            <person name="Goodwin Z."/>
            <person name="Lu X."/>
            <person name="Lewis E.E."/>
            <person name="Goodrich-Blair H."/>
            <person name="Stock S.P."/>
            <person name="Adams B.J."/>
            <person name="Sternberg P.W."/>
            <person name="Mortazavi A."/>
        </authorList>
    </citation>
    <scope>NUCLEOTIDE SEQUENCE [LARGE SCALE GENOMIC DNA]</scope>
    <source>
        <strain evidence="2 3">ALL</strain>
    </source>
</reference>
<comment type="caution">
    <text evidence="2">The sequence shown here is derived from an EMBL/GenBank/DDBJ whole genome shotgun (WGS) entry which is preliminary data.</text>
</comment>
<dbReference type="OrthoDB" id="10266080at2759"/>
<dbReference type="PROSITE" id="PS50211">
    <property type="entry name" value="DENN"/>
    <property type="match status" value="1"/>
</dbReference>
<dbReference type="EMBL" id="AZBU02000001">
    <property type="protein sequence ID" value="TMS37270.1"/>
    <property type="molecule type" value="Genomic_DNA"/>
</dbReference>
<evidence type="ECO:0000313" key="2">
    <source>
        <dbReference type="EMBL" id="TMS37270.1"/>
    </source>
</evidence>
<proteinExistence type="predicted"/>
<dbReference type="GO" id="GO:0005085">
    <property type="term" value="F:guanyl-nucleotide exchange factor activity"/>
    <property type="evidence" value="ECO:0007669"/>
    <property type="project" value="InterPro"/>
</dbReference>
<evidence type="ECO:0000259" key="1">
    <source>
        <dbReference type="PROSITE" id="PS50211"/>
    </source>
</evidence>
<dbReference type="STRING" id="34508.A0A4U8UV38"/>
<keyword evidence="3" id="KW-1185">Reference proteome</keyword>
<sequence length="433" mass="49299">MIKLVDRESASEMEQKHAKIPSGKEVPLIPSVTYSYPPLTKGTDDHLFPPTLLYPDFSYVNSSTPTLPLVEDYTIVLTSEKGVRTYAYCSRYTKRSRGEYIYPEVFVIVSAFPAPSFYYNLSRSLVEVAFKGVDNNKLFSSVHILKYPFKEQLTTNNHNHLMGIRLDDKYKPSLTIMSPFLQKIGVNASLFLFLAVLAERRIIVTGSSVADISQAVQVIIKMIQPLQWPHSLVPIIPDSQVELCHNPTPFIYGLLRHNLNQIKDALINNDLHSIDQVDPVLFDVDQGVILPAPLWSRASVLTVSTSMGYPDALAKNLYEKFQKLLSKKGNAQEIDSKIGEKITKWFAKQFGHVCSFGRTALSSRTRRLMISSHRKKTSRAFLEWFLESGIYQYFVQLKLDFDLDRTMIEDFERQCKKYAPKVSALKECYSTVA</sequence>
<dbReference type="InterPro" id="IPR001194">
    <property type="entry name" value="cDENN_dom"/>
</dbReference>
<name>A0A4U8UV38_STECR</name>
<dbReference type="PANTHER" id="PTHR13196:SF14">
    <property type="entry name" value="UDENN DOMAIN-CONTAINING PROTEIN"/>
    <property type="match status" value="1"/>
</dbReference>
<dbReference type="Pfam" id="PF02141">
    <property type="entry name" value="DENN"/>
    <property type="match status" value="1"/>
</dbReference>
<dbReference type="GO" id="GO:1901981">
    <property type="term" value="F:phosphatidylinositol phosphate binding"/>
    <property type="evidence" value="ECO:0007669"/>
    <property type="project" value="TreeGrafter"/>
</dbReference>
<gene>
    <name evidence="2" type="ORF">L596_004240</name>
</gene>
<reference evidence="2 3" key="2">
    <citation type="journal article" date="2019" name="G3 (Bethesda)">
        <title>Hybrid Assembly of the Genome of the Entomopathogenic Nematode Steinernema carpocapsae Identifies the X-Chromosome.</title>
        <authorList>
            <person name="Serra L."/>
            <person name="Macchietto M."/>
            <person name="Macias-Munoz A."/>
            <person name="McGill C.J."/>
            <person name="Rodriguez I.M."/>
            <person name="Rodriguez B."/>
            <person name="Murad R."/>
            <person name="Mortazavi A."/>
        </authorList>
    </citation>
    <scope>NUCLEOTIDE SEQUENCE [LARGE SCALE GENOMIC DNA]</scope>
    <source>
        <strain evidence="2 3">ALL</strain>
    </source>
</reference>
<dbReference type="AlphaFoldDB" id="A0A4U8UV38"/>
<dbReference type="InterPro" id="IPR043153">
    <property type="entry name" value="DENN_C"/>
</dbReference>
<dbReference type="GO" id="GO:0032456">
    <property type="term" value="P:endocytic recycling"/>
    <property type="evidence" value="ECO:0007669"/>
    <property type="project" value="TreeGrafter"/>
</dbReference>
<accession>A0A4U8UV38</accession>
<dbReference type="Proteomes" id="UP000298663">
    <property type="component" value="Unassembled WGS sequence"/>
</dbReference>
<dbReference type="InterPro" id="IPR040032">
    <property type="entry name" value="DENND1A/B/C"/>
</dbReference>
<dbReference type="GO" id="GO:0006897">
    <property type="term" value="P:endocytosis"/>
    <property type="evidence" value="ECO:0007669"/>
    <property type="project" value="TreeGrafter"/>
</dbReference>
<feature type="domain" description="UDENN" evidence="1">
    <location>
        <begin position="14"/>
        <end position="406"/>
    </location>
</feature>
<dbReference type="GO" id="GO:0005829">
    <property type="term" value="C:cytosol"/>
    <property type="evidence" value="ECO:0007669"/>
    <property type="project" value="TreeGrafter"/>
</dbReference>
<dbReference type="InterPro" id="IPR037516">
    <property type="entry name" value="Tripartite_DENN"/>
</dbReference>
<dbReference type="SMART" id="SM00799">
    <property type="entry name" value="DENN"/>
    <property type="match status" value="1"/>
</dbReference>
<dbReference type="Gene3D" id="3.30.450.200">
    <property type="match status" value="1"/>
</dbReference>
<dbReference type="PANTHER" id="PTHR13196">
    <property type="entry name" value="DENN DOMAIN-CONTAINING"/>
    <property type="match status" value="1"/>
</dbReference>